<keyword evidence="1" id="KW-0489">Methyltransferase</keyword>
<dbReference type="GO" id="GO:0070043">
    <property type="term" value="F:rRNA (guanine-N7-)-methyltransferase activity"/>
    <property type="evidence" value="ECO:0007669"/>
    <property type="project" value="TreeGrafter"/>
</dbReference>
<dbReference type="EMBL" id="AMFJ01000280">
    <property type="protein sequence ID" value="EKE28824.1"/>
    <property type="molecule type" value="Genomic_DNA"/>
</dbReference>
<dbReference type="Gene3D" id="3.30.2130.30">
    <property type="match status" value="1"/>
</dbReference>
<dbReference type="PANTHER" id="PTHR47313:SF1">
    <property type="entry name" value="RIBOSOMAL RNA LARGE SUBUNIT METHYLTRANSFERASE K_L"/>
    <property type="match status" value="1"/>
</dbReference>
<dbReference type="AlphaFoldDB" id="K2GEW4"/>
<proteinExistence type="predicted"/>
<protein>
    <submittedName>
        <fullName evidence="5">Uncharacterized protein</fullName>
    </submittedName>
</protein>
<feature type="domain" description="Ribosomal RNA large subunit methyltransferase K/L-like methyltransferase" evidence="3">
    <location>
        <begin position="161"/>
        <end position="365"/>
    </location>
</feature>
<feature type="domain" description="RlmL ferredoxin-like" evidence="4">
    <location>
        <begin position="2"/>
        <end position="56"/>
    </location>
</feature>
<dbReference type="PANTHER" id="PTHR47313">
    <property type="entry name" value="RIBOSOMAL RNA LARGE SUBUNIT METHYLTRANSFERASE K/L"/>
    <property type="match status" value="1"/>
</dbReference>
<dbReference type="Gene3D" id="3.40.50.150">
    <property type="entry name" value="Vaccinia Virus protein VP39"/>
    <property type="match status" value="1"/>
</dbReference>
<evidence type="ECO:0000256" key="1">
    <source>
        <dbReference type="ARBA" id="ARBA00022603"/>
    </source>
</evidence>
<evidence type="ECO:0000259" key="4">
    <source>
        <dbReference type="Pfam" id="PF22020"/>
    </source>
</evidence>
<dbReference type="PROSITE" id="PS00092">
    <property type="entry name" value="N6_MTASE"/>
    <property type="match status" value="1"/>
</dbReference>
<dbReference type="InterPro" id="IPR054170">
    <property type="entry name" value="RlmL_1st"/>
</dbReference>
<gene>
    <name evidence="5" type="ORF">ACD_3C00006G0006</name>
</gene>
<organism evidence="5">
    <name type="scientific">uncultured bacterium</name>
    <name type="common">gcode 4</name>
    <dbReference type="NCBI Taxonomy" id="1234023"/>
    <lineage>
        <taxon>Bacteria</taxon>
        <taxon>environmental samples</taxon>
    </lineage>
</organism>
<dbReference type="CDD" id="cd11715">
    <property type="entry name" value="THUMP_AdoMetMT"/>
    <property type="match status" value="1"/>
</dbReference>
<accession>K2GEW4</accession>
<dbReference type="InterPro" id="IPR002052">
    <property type="entry name" value="DNA_methylase_N6_adenine_CS"/>
</dbReference>
<evidence type="ECO:0000256" key="2">
    <source>
        <dbReference type="ARBA" id="ARBA00022679"/>
    </source>
</evidence>
<sequence length="371" mass="43447">MNLVITCIAWVESLIKNEVERLWYRASEVKDRLVCLETDDAWIARVNLWSRVGNKVYLELAKKQINDFDFLFDLVDDIDWRKYVTGWAPVIVNAVSIRSQLTSLPAIQKTVKKAIVTNILWSNTDILFEDPDKTPVEILVFFQDDECRILLNTSGSALHKRGYRTSEHEAPIKESLAAALVLLSWWSYKKPLYDFFCGSWTILIEAALIARNIAPGSLWRRFSFEEFSWYPKNHLLEAKDEAKQKAFVDKKYEIYWNDIEEYNIRMSKSNALNAGVLDTITFQTKDAQEFAKKLDLVWTVISNPPYGLRLNKSNTWDIYKTISSIFQLNPLLNWGVITSFEDFDTMLKMSEWKKRKLYNGNERCYFYKKVS</sequence>
<name>K2GEW4_9BACT</name>
<dbReference type="Pfam" id="PF22020">
    <property type="entry name" value="RlmL_1st"/>
    <property type="match status" value="1"/>
</dbReference>
<dbReference type="Pfam" id="PF01170">
    <property type="entry name" value="UPF0020"/>
    <property type="match status" value="1"/>
</dbReference>
<dbReference type="GO" id="GO:0003676">
    <property type="term" value="F:nucleic acid binding"/>
    <property type="evidence" value="ECO:0007669"/>
    <property type="project" value="InterPro"/>
</dbReference>
<evidence type="ECO:0000313" key="5">
    <source>
        <dbReference type="EMBL" id="EKE28824.1"/>
    </source>
</evidence>
<dbReference type="GO" id="GO:0008990">
    <property type="term" value="F:rRNA (guanine-N2-)-methyltransferase activity"/>
    <property type="evidence" value="ECO:0007669"/>
    <property type="project" value="TreeGrafter"/>
</dbReference>
<dbReference type="InterPro" id="IPR000241">
    <property type="entry name" value="RlmKL-like_Mtase"/>
</dbReference>
<dbReference type="SUPFAM" id="SSF53335">
    <property type="entry name" value="S-adenosyl-L-methionine-dependent methyltransferases"/>
    <property type="match status" value="1"/>
</dbReference>
<comment type="caution">
    <text evidence="5">The sequence shown here is derived from an EMBL/GenBank/DDBJ whole genome shotgun (WGS) entry which is preliminary data.</text>
</comment>
<reference evidence="5" key="1">
    <citation type="journal article" date="2012" name="Science">
        <title>Fermentation, hydrogen, and sulfur metabolism in multiple uncultivated bacterial phyla.</title>
        <authorList>
            <person name="Wrighton K.C."/>
            <person name="Thomas B.C."/>
            <person name="Sharon I."/>
            <person name="Miller C.S."/>
            <person name="Castelle C.J."/>
            <person name="VerBerkmoes N.C."/>
            <person name="Wilkins M.J."/>
            <person name="Hettich R.L."/>
            <person name="Lipton M.S."/>
            <person name="Williams K.H."/>
            <person name="Long P.E."/>
            <person name="Banfield J.F."/>
        </authorList>
    </citation>
    <scope>NUCLEOTIDE SEQUENCE [LARGE SCALE GENOMIC DNA]</scope>
</reference>
<dbReference type="InterPro" id="IPR029063">
    <property type="entry name" value="SAM-dependent_MTases_sf"/>
</dbReference>
<evidence type="ECO:0000259" key="3">
    <source>
        <dbReference type="Pfam" id="PF01170"/>
    </source>
</evidence>
<keyword evidence="2" id="KW-0808">Transferase</keyword>